<reference evidence="3 4" key="1">
    <citation type="submission" date="2017-09" db="EMBL/GenBank/DDBJ databases">
        <authorList>
            <person name="Ehlers B."/>
            <person name="Leendertz F.H."/>
        </authorList>
    </citation>
    <scope>NUCLEOTIDE SEQUENCE [LARGE SCALE GENOMIC DNA]</scope>
    <source>
        <strain evidence="3 4">CGMCC 1.12662</strain>
    </source>
</reference>
<dbReference type="AlphaFoldDB" id="A0A285HND0"/>
<dbReference type="EMBL" id="PGTD01000017">
    <property type="protein sequence ID" value="PJE27764.1"/>
    <property type="molecule type" value="Genomic_DNA"/>
</dbReference>
<dbReference type="Pfam" id="PF00583">
    <property type="entry name" value="Acetyltransf_1"/>
    <property type="match status" value="1"/>
</dbReference>
<sequence length="264" mass="28568">MTQSSRTEIRNRLETRAEAALDWAMTTPGACNTVRFRGSDDPARLGWDQVFAILEEDGLMGLRLLSRAALPAFEAGLAEHGYRMQFWNVFTGTAADLKLASDRVLSGPPPEGLTPVPEERRRDSAFLAALRDMMQENGIVPFSTGMLSGAIGGPSALSALQDGTGRIAACAYAYFPHNSHSPHARWAWGGLVAVDPAFRGRRLGTWVNAMMVRQAVTGMGASALYELVSEGNEPSRRMVEGCGLRLAPELVAGIATASEERYLR</sequence>
<keyword evidence="3" id="KW-0808">Transferase</keyword>
<gene>
    <name evidence="2" type="ORF">CVM39_14405</name>
    <name evidence="3" type="ORF">SAMN06297129_0275</name>
</gene>
<dbReference type="EMBL" id="OBEA01000001">
    <property type="protein sequence ID" value="SNY37242.1"/>
    <property type="molecule type" value="Genomic_DNA"/>
</dbReference>
<dbReference type="OrthoDB" id="8100468at2"/>
<dbReference type="SUPFAM" id="SSF55729">
    <property type="entry name" value="Acyl-CoA N-acyltransferases (Nat)"/>
    <property type="match status" value="1"/>
</dbReference>
<proteinExistence type="predicted"/>
<name>A0A285HND0_9RHOB</name>
<evidence type="ECO:0000259" key="1">
    <source>
        <dbReference type="PROSITE" id="PS51186"/>
    </source>
</evidence>
<organism evidence="3 4">
    <name type="scientific">Pseudooceanicola antarcticus</name>
    <dbReference type="NCBI Taxonomy" id="1247613"/>
    <lineage>
        <taxon>Bacteria</taxon>
        <taxon>Pseudomonadati</taxon>
        <taxon>Pseudomonadota</taxon>
        <taxon>Alphaproteobacteria</taxon>
        <taxon>Rhodobacterales</taxon>
        <taxon>Paracoccaceae</taxon>
        <taxon>Pseudooceanicola</taxon>
    </lineage>
</organism>
<protein>
    <submittedName>
        <fullName evidence="3">Acetyltransferase (GNAT) family protein</fullName>
    </submittedName>
    <submittedName>
        <fullName evidence="2">N-acetyltransferase</fullName>
    </submittedName>
</protein>
<dbReference type="CDD" id="cd04301">
    <property type="entry name" value="NAT_SF"/>
    <property type="match status" value="1"/>
</dbReference>
<dbReference type="Proteomes" id="UP000231655">
    <property type="component" value="Unassembled WGS sequence"/>
</dbReference>
<dbReference type="InterPro" id="IPR016181">
    <property type="entry name" value="Acyl_CoA_acyltransferase"/>
</dbReference>
<dbReference type="GO" id="GO:0016747">
    <property type="term" value="F:acyltransferase activity, transferring groups other than amino-acyl groups"/>
    <property type="evidence" value="ECO:0007669"/>
    <property type="project" value="InterPro"/>
</dbReference>
<evidence type="ECO:0000313" key="4">
    <source>
        <dbReference type="Proteomes" id="UP000231655"/>
    </source>
</evidence>
<dbReference type="InterPro" id="IPR000182">
    <property type="entry name" value="GNAT_dom"/>
</dbReference>
<dbReference type="Gene3D" id="3.40.630.30">
    <property type="match status" value="1"/>
</dbReference>
<accession>A0A285HND0</accession>
<evidence type="ECO:0000313" key="2">
    <source>
        <dbReference type="EMBL" id="PJE27764.1"/>
    </source>
</evidence>
<evidence type="ECO:0000313" key="5">
    <source>
        <dbReference type="Proteomes" id="UP000231702"/>
    </source>
</evidence>
<dbReference type="Proteomes" id="UP000231702">
    <property type="component" value="Unassembled WGS sequence"/>
</dbReference>
<feature type="domain" description="N-acetyltransferase" evidence="1">
    <location>
        <begin position="114"/>
        <end position="264"/>
    </location>
</feature>
<evidence type="ECO:0000313" key="3">
    <source>
        <dbReference type="EMBL" id="SNY37242.1"/>
    </source>
</evidence>
<reference evidence="2 5" key="2">
    <citation type="journal article" date="2018" name="Int. J. Syst. Evol. Microbiol.">
        <title>Pseudooceanicola lipolyticus sp. nov., a marine alphaproteobacterium, reclassification of Oceanicola flagellatus as Pseudooceanicola flagellatus comb. nov. and emended description of the genus Pseudooceanicola.</title>
        <authorList>
            <person name="Huang M.-M."/>
            <person name="Guo L.-L."/>
            <person name="Wu Y.-H."/>
            <person name="Lai Q.-L."/>
            <person name="Shao Z.-Z."/>
            <person name="Wang C.-S."/>
            <person name="Wu M."/>
            <person name="Xu X.-W."/>
        </authorList>
    </citation>
    <scope>NUCLEOTIDE SEQUENCE [LARGE SCALE GENOMIC DNA]</scope>
    <source>
        <strain evidence="2 5">Ar-45</strain>
    </source>
</reference>
<dbReference type="RefSeq" id="WP_097144076.1">
    <property type="nucleotide sequence ID" value="NZ_OBEA01000001.1"/>
</dbReference>
<dbReference type="PROSITE" id="PS51186">
    <property type="entry name" value="GNAT"/>
    <property type="match status" value="1"/>
</dbReference>
<keyword evidence="5" id="KW-1185">Reference proteome</keyword>